<dbReference type="EMBL" id="BBNQ01000005">
    <property type="protein sequence ID" value="GAL62285.1"/>
    <property type="molecule type" value="Genomic_DNA"/>
</dbReference>
<comment type="caution">
    <text evidence="2">The sequence shown here is derived from an EMBL/GenBank/DDBJ whole genome shotgun (WGS) entry which is preliminary data.</text>
</comment>
<evidence type="ECO:0000313" key="2">
    <source>
        <dbReference type="EMBL" id="GAL62285.1"/>
    </source>
</evidence>
<proteinExistence type="predicted"/>
<dbReference type="Proteomes" id="UP000029644">
    <property type="component" value="Unassembled WGS sequence"/>
</dbReference>
<feature type="transmembrane region" description="Helical" evidence="1">
    <location>
        <begin position="353"/>
        <end position="371"/>
    </location>
</feature>
<feature type="transmembrane region" description="Helical" evidence="1">
    <location>
        <begin position="227"/>
        <end position="247"/>
    </location>
</feature>
<keyword evidence="1" id="KW-1133">Transmembrane helix</keyword>
<reference evidence="2 3" key="1">
    <citation type="journal article" date="2014" name="Genome Announc.">
        <title>Draft Genome Sequences of Marine Flavobacterium Algibacter lectus Strains SS8 and NR4.</title>
        <authorList>
            <person name="Takatani N."/>
            <person name="Nakanishi M."/>
            <person name="Meirelles P."/>
            <person name="Mino S."/>
            <person name="Suda W."/>
            <person name="Oshima K."/>
            <person name="Hattori M."/>
            <person name="Ohkuma M."/>
            <person name="Hosokawa M."/>
            <person name="Miyashita K."/>
            <person name="Thompson F.L."/>
            <person name="Niwa A."/>
            <person name="Sawabe T."/>
            <person name="Sawabe T."/>
        </authorList>
    </citation>
    <scope>NUCLEOTIDE SEQUENCE [LARGE SCALE GENOMIC DNA]</scope>
    <source>
        <strain evidence="2 3">JCM 19300</strain>
    </source>
</reference>
<evidence type="ECO:0008006" key="4">
    <source>
        <dbReference type="Google" id="ProtNLM"/>
    </source>
</evidence>
<dbReference type="AlphaFoldDB" id="A0A090VBV0"/>
<name>A0A090VBV0_9FLAO</name>
<organism evidence="2 3">
    <name type="scientific">Algibacter lectus</name>
    <dbReference type="NCBI Taxonomy" id="221126"/>
    <lineage>
        <taxon>Bacteria</taxon>
        <taxon>Pseudomonadati</taxon>
        <taxon>Bacteroidota</taxon>
        <taxon>Flavobacteriia</taxon>
        <taxon>Flavobacteriales</taxon>
        <taxon>Flavobacteriaceae</taxon>
        <taxon>Algibacter</taxon>
    </lineage>
</organism>
<feature type="transmembrane region" description="Helical" evidence="1">
    <location>
        <begin position="117"/>
        <end position="134"/>
    </location>
</feature>
<gene>
    <name evidence="2" type="ORF">JCM19300_3036</name>
</gene>
<feature type="transmembrane region" description="Helical" evidence="1">
    <location>
        <begin position="383"/>
        <end position="401"/>
    </location>
</feature>
<sequence>MVHIISFLFIVEFFLIALLLFYILFKKGVTFKVGICFGILFFIFIPIWIMIVTGTLELSKSDFSYTTISDIILKKNIGSSLLLIGYLFSIIIYLYFPSRYSNLEVNTKFRPSIKSYLIVYIIGMLIVFIGSGMLEGGNWYTNRHYFFESSGSLAVLVSFITSSARILIISSLFFKWMKNELSFFKFLTLVITFTVLDMVFSGNRIYLFCTAILVGLLFLKRYPKKTLISLPFIFPTTFFLGYFASIFRHMRGPLFVNGLPTFEVFINALNRAMILEPPNPKSFFIGISESVNVNVIYDLFNRYNDFLNGATYLKPLFFYIPRSIWEGKPETITVITANAFGGNSLVTTIIGEMYMNFSIFGIVLLPIVLWFTEGLLTKYLKNYGSILSIIGFFFGILFFRMPYSDDFLIFAFLVFILTFFNIFKKYKFKFN</sequence>
<accession>A0A090VBV0</accession>
<feature type="transmembrane region" description="Helical" evidence="1">
    <location>
        <begin position="407"/>
        <end position="423"/>
    </location>
</feature>
<feature type="transmembrane region" description="Helical" evidence="1">
    <location>
        <begin position="76"/>
        <end position="96"/>
    </location>
</feature>
<feature type="transmembrane region" description="Helical" evidence="1">
    <location>
        <begin position="37"/>
        <end position="56"/>
    </location>
</feature>
<feature type="transmembrane region" description="Helical" evidence="1">
    <location>
        <begin position="181"/>
        <end position="199"/>
    </location>
</feature>
<keyword evidence="1" id="KW-0812">Transmembrane</keyword>
<feature type="transmembrane region" description="Helical" evidence="1">
    <location>
        <begin position="205"/>
        <end position="220"/>
    </location>
</feature>
<evidence type="ECO:0000313" key="3">
    <source>
        <dbReference type="Proteomes" id="UP000029644"/>
    </source>
</evidence>
<evidence type="ECO:0000256" key="1">
    <source>
        <dbReference type="SAM" id="Phobius"/>
    </source>
</evidence>
<feature type="transmembrane region" description="Helical" evidence="1">
    <location>
        <begin position="6"/>
        <end position="25"/>
    </location>
</feature>
<keyword evidence="1" id="KW-0472">Membrane</keyword>
<dbReference type="RefSeq" id="WP_152596539.1">
    <property type="nucleotide sequence ID" value="NZ_BBNQ01000005.1"/>
</dbReference>
<protein>
    <recommendedName>
        <fullName evidence="4">Oligosaccharide repeat unit polymerase</fullName>
    </recommendedName>
</protein>
<feature type="transmembrane region" description="Helical" evidence="1">
    <location>
        <begin position="154"/>
        <end position="174"/>
    </location>
</feature>
<dbReference type="OrthoDB" id="8229713at2"/>